<keyword evidence="1" id="KW-0732">Signal</keyword>
<accession>A0A9X2ZLS1</accession>
<dbReference type="RefSeq" id="WP_264286401.1">
    <property type="nucleotide sequence ID" value="NZ_JAOZEV010000004.1"/>
</dbReference>
<dbReference type="SUPFAM" id="SSF160574">
    <property type="entry name" value="BT0923-like"/>
    <property type="match status" value="1"/>
</dbReference>
<dbReference type="AlphaFoldDB" id="A0A9X2ZLS1"/>
<evidence type="ECO:0000313" key="3">
    <source>
        <dbReference type="Proteomes" id="UP001151133"/>
    </source>
</evidence>
<feature type="chain" id="PRO_5040723949" description="DUF2874 domain-containing protein" evidence="1">
    <location>
        <begin position="20"/>
        <end position="98"/>
    </location>
</feature>
<evidence type="ECO:0008006" key="4">
    <source>
        <dbReference type="Google" id="ProtNLM"/>
    </source>
</evidence>
<evidence type="ECO:0000313" key="2">
    <source>
        <dbReference type="EMBL" id="MCV9932107.1"/>
    </source>
</evidence>
<name>A0A9X2ZLS1_9FLAO</name>
<sequence>MKKLILSAAIVLGSLSSFATVLPTSVIDVKTTSVQEEYTEIKIEELPAAIPAALKKAYPDAVLNKAYVNANKEYKLDVTVGDKVGSLFADATGNWIKK</sequence>
<feature type="signal peptide" evidence="1">
    <location>
        <begin position="1"/>
        <end position="19"/>
    </location>
</feature>
<gene>
    <name evidence="2" type="ORF">OIU80_07415</name>
</gene>
<reference evidence="2" key="1">
    <citation type="submission" date="2022-10" db="EMBL/GenBank/DDBJ databases">
        <title>Two novel species of Flavobacterium.</title>
        <authorList>
            <person name="Liu Q."/>
            <person name="Xin Y.-H."/>
        </authorList>
    </citation>
    <scope>NUCLEOTIDE SEQUENCE</scope>
    <source>
        <strain evidence="2">LS1R47</strain>
    </source>
</reference>
<keyword evidence="3" id="KW-1185">Reference proteome</keyword>
<comment type="caution">
    <text evidence="2">The sequence shown here is derived from an EMBL/GenBank/DDBJ whole genome shotgun (WGS) entry which is preliminary data.</text>
</comment>
<protein>
    <recommendedName>
        <fullName evidence="4">DUF2874 domain-containing protein</fullName>
    </recommendedName>
</protein>
<dbReference type="EMBL" id="JAOZEV010000004">
    <property type="protein sequence ID" value="MCV9932107.1"/>
    <property type="molecule type" value="Genomic_DNA"/>
</dbReference>
<organism evidence="2 3">
    <name type="scientific">Flavobacterium frigoritolerans</name>
    <dbReference type="NCBI Taxonomy" id="2987686"/>
    <lineage>
        <taxon>Bacteria</taxon>
        <taxon>Pseudomonadati</taxon>
        <taxon>Bacteroidota</taxon>
        <taxon>Flavobacteriia</taxon>
        <taxon>Flavobacteriales</taxon>
        <taxon>Flavobacteriaceae</taxon>
        <taxon>Flavobacterium</taxon>
    </lineage>
</organism>
<dbReference type="Proteomes" id="UP001151133">
    <property type="component" value="Unassembled WGS sequence"/>
</dbReference>
<proteinExistence type="predicted"/>
<evidence type="ECO:0000256" key="1">
    <source>
        <dbReference type="SAM" id="SignalP"/>
    </source>
</evidence>